<comment type="caution">
    <text evidence="1">The sequence shown here is derived from an EMBL/GenBank/DDBJ whole genome shotgun (WGS) entry which is preliminary data.</text>
</comment>
<gene>
    <name evidence="1" type="ORF">CTRU02_207820</name>
</gene>
<dbReference type="EMBL" id="VUJX02000004">
    <property type="protein sequence ID" value="KAL0938089.1"/>
    <property type="molecule type" value="Genomic_DNA"/>
</dbReference>
<sequence length="241" mass="26005">MLRQQPLVLGLFIVSLWSFLCYGIDLYRADSRSPAAIESAGGFLPKGLSTVGAVSADISLWNHVHGAPSGASKDNDGYVSTTSDPGLAARWVTNFLRGNGYIYRIHAAPNMIDCEATLGRFNPYPDEKEFAAIGGIKNAQIIGWTPVKNGVKGKEQLNPFFSSHIYSQMGNAGAQYKLAAFPAGHQAWSEDPWKAYSSCNAHPKRSARDLGLKRAGCGPAKSNQAYAHDYLGFVKAVCSEC</sequence>
<organism evidence="1 2">
    <name type="scientific">Colletotrichum truncatum</name>
    <name type="common">Anthracnose fungus</name>
    <name type="synonym">Colletotrichum capsici</name>
    <dbReference type="NCBI Taxonomy" id="5467"/>
    <lineage>
        <taxon>Eukaryota</taxon>
        <taxon>Fungi</taxon>
        <taxon>Dikarya</taxon>
        <taxon>Ascomycota</taxon>
        <taxon>Pezizomycotina</taxon>
        <taxon>Sordariomycetes</taxon>
        <taxon>Hypocreomycetidae</taxon>
        <taxon>Glomerellales</taxon>
        <taxon>Glomerellaceae</taxon>
        <taxon>Colletotrichum</taxon>
        <taxon>Colletotrichum truncatum species complex</taxon>
    </lineage>
</organism>
<proteinExistence type="predicted"/>
<keyword evidence="2" id="KW-1185">Reference proteome</keyword>
<dbReference type="Proteomes" id="UP000805649">
    <property type="component" value="Unassembled WGS sequence"/>
</dbReference>
<accession>A0ACC3Z1X2</accession>
<evidence type="ECO:0000313" key="1">
    <source>
        <dbReference type="EMBL" id="KAL0938089.1"/>
    </source>
</evidence>
<reference evidence="1 2" key="1">
    <citation type="journal article" date="2020" name="Phytopathology">
        <title>Genome Sequence Resources of Colletotrichum truncatum, C. plurivorum, C. musicola, and C. sojae: Four Species Pathogenic to Soybean (Glycine max).</title>
        <authorList>
            <person name="Rogerio F."/>
            <person name="Boufleur T.R."/>
            <person name="Ciampi-Guillardi M."/>
            <person name="Sukno S.A."/>
            <person name="Thon M.R."/>
            <person name="Massola Junior N.S."/>
            <person name="Baroncelli R."/>
        </authorList>
    </citation>
    <scope>NUCLEOTIDE SEQUENCE [LARGE SCALE GENOMIC DNA]</scope>
    <source>
        <strain evidence="1 2">CMES1059</strain>
    </source>
</reference>
<protein>
    <submittedName>
        <fullName evidence="1">Cholera enterotoxin subunit A2</fullName>
    </submittedName>
</protein>
<name>A0ACC3Z1X2_COLTU</name>
<evidence type="ECO:0000313" key="2">
    <source>
        <dbReference type="Proteomes" id="UP000805649"/>
    </source>
</evidence>